<feature type="transmembrane region" description="Helical" evidence="6">
    <location>
        <begin position="154"/>
        <end position="173"/>
    </location>
</feature>
<dbReference type="Proteomes" id="UP001295740">
    <property type="component" value="Unassembled WGS sequence"/>
</dbReference>
<dbReference type="PROSITE" id="PS50850">
    <property type="entry name" value="MFS"/>
    <property type="match status" value="1"/>
</dbReference>
<evidence type="ECO:0000256" key="5">
    <source>
        <dbReference type="SAM" id="MobiDB-lite"/>
    </source>
</evidence>
<comment type="caution">
    <text evidence="8">The sequence shown here is derived from an EMBL/GenBank/DDBJ whole genome shotgun (WGS) entry which is preliminary data.</text>
</comment>
<dbReference type="PANTHER" id="PTHR23502">
    <property type="entry name" value="MAJOR FACILITATOR SUPERFAMILY"/>
    <property type="match status" value="1"/>
</dbReference>
<dbReference type="EMBL" id="CAUWAG010000013">
    <property type="protein sequence ID" value="CAJ2509921.1"/>
    <property type="molecule type" value="Genomic_DNA"/>
</dbReference>
<comment type="subcellular location">
    <subcellularLocation>
        <location evidence="1">Membrane</location>
        <topology evidence="1">Multi-pass membrane protein</topology>
    </subcellularLocation>
</comment>
<feature type="transmembrane region" description="Helical" evidence="6">
    <location>
        <begin position="96"/>
        <end position="120"/>
    </location>
</feature>
<feature type="transmembrane region" description="Helical" evidence="6">
    <location>
        <begin position="211"/>
        <end position="230"/>
    </location>
</feature>
<dbReference type="GO" id="GO:0022857">
    <property type="term" value="F:transmembrane transporter activity"/>
    <property type="evidence" value="ECO:0007669"/>
    <property type="project" value="InterPro"/>
</dbReference>
<evidence type="ECO:0000313" key="8">
    <source>
        <dbReference type="EMBL" id="CAJ2509921.1"/>
    </source>
</evidence>
<feature type="transmembrane region" description="Helical" evidence="6">
    <location>
        <begin position="242"/>
        <end position="266"/>
    </location>
</feature>
<dbReference type="SUPFAM" id="SSF103473">
    <property type="entry name" value="MFS general substrate transporter"/>
    <property type="match status" value="1"/>
</dbReference>
<gene>
    <name evidence="8" type="ORF">KHLLAP_LOCUS10389</name>
</gene>
<reference evidence="8" key="1">
    <citation type="submission" date="2023-10" db="EMBL/GenBank/DDBJ databases">
        <authorList>
            <person name="Hackl T."/>
        </authorList>
    </citation>
    <scope>NUCLEOTIDE SEQUENCE</scope>
</reference>
<keyword evidence="4 6" id="KW-0472">Membrane</keyword>
<evidence type="ECO:0000256" key="2">
    <source>
        <dbReference type="ARBA" id="ARBA00022692"/>
    </source>
</evidence>
<dbReference type="PANTHER" id="PTHR23502:SF181">
    <property type="entry name" value="MAJOR FACILITATOR SUPERFAMILY (MFS) PROFILE DOMAIN-CONTAINING PROTEIN"/>
    <property type="match status" value="1"/>
</dbReference>
<dbReference type="AlphaFoldDB" id="A0AAI8VRW6"/>
<feature type="domain" description="Major facilitator superfamily (MFS) profile" evidence="7">
    <location>
        <begin position="110"/>
        <end position="306"/>
    </location>
</feature>
<sequence length="306" mass="33251">MTERRLAFDQSFQAGKERHGVQEKTSQEVPCRAQVTEQPVVEQVEMVESDAPPQVLGSTNMYDKHGKIRLIPTPSPDPKGVYTSFHPLNLPTWRKWTAIGVICFFGALSISAEMAVGSLLPVFLLEYSGLDAAEVLRNTDFQAKLAGKRGLDPLAVIPDGVAAVSLARVYLLVPLSIGVGRRPVLLLTATLSWAGGLWAGCSGSLEAHLAARVVHGLGAGAVEALLPLIAQDMVFIHQRNRALSTIIASQGPIAFATAIVGPYIAVTLTWRWIYWITSVLGIVAWVLIIVFVPETRYNRSEEELCT</sequence>
<feature type="compositionally biased region" description="Basic and acidic residues" evidence="5">
    <location>
        <begin position="15"/>
        <end position="26"/>
    </location>
</feature>
<dbReference type="InterPro" id="IPR036259">
    <property type="entry name" value="MFS_trans_sf"/>
</dbReference>
<keyword evidence="9" id="KW-1185">Reference proteome</keyword>
<accession>A0AAI8VRW6</accession>
<proteinExistence type="predicted"/>
<dbReference type="GO" id="GO:0005886">
    <property type="term" value="C:plasma membrane"/>
    <property type="evidence" value="ECO:0007669"/>
    <property type="project" value="TreeGrafter"/>
</dbReference>
<dbReference type="Pfam" id="PF07690">
    <property type="entry name" value="MFS_1"/>
    <property type="match status" value="1"/>
</dbReference>
<evidence type="ECO:0000313" key="9">
    <source>
        <dbReference type="Proteomes" id="UP001295740"/>
    </source>
</evidence>
<evidence type="ECO:0000256" key="1">
    <source>
        <dbReference type="ARBA" id="ARBA00004141"/>
    </source>
</evidence>
<evidence type="ECO:0000256" key="4">
    <source>
        <dbReference type="ARBA" id="ARBA00023136"/>
    </source>
</evidence>
<evidence type="ECO:0000259" key="7">
    <source>
        <dbReference type="PROSITE" id="PS50850"/>
    </source>
</evidence>
<keyword evidence="3 6" id="KW-1133">Transmembrane helix</keyword>
<evidence type="ECO:0000256" key="6">
    <source>
        <dbReference type="SAM" id="Phobius"/>
    </source>
</evidence>
<feature type="transmembrane region" description="Helical" evidence="6">
    <location>
        <begin position="185"/>
        <end position="205"/>
    </location>
</feature>
<feature type="transmembrane region" description="Helical" evidence="6">
    <location>
        <begin position="272"/>
        <end position="292"/>
    </location>
</feature>
<keyword evidence="2 6" id="KW-0812">Transmembrane</keyword>
<dbReference type="InterPro" id="IPR020846">
    <property type="entry name" value="MFS_dom"/>
</dbReference>
<organism evidence="8 9">
    <name type="scientific">Anthostomella pinea</name>
    <dbReference type="NCBI Taxonomy" id="933095"/>
    <lineage>
        <taxon>Eukaryota</taxon>
        <taxon>Fungi</taxon>
        <taxon>Dikarya</taxon>
        <taxon>Ascomycota</taxon>
        <taxon>Pezizomycotina</taxon>
        <taxon>Sordariomycetes</taxon>
        <taxon>Xylariomycetidae</taxon>
        <taxon>Xylariales</taxon>
        <taxon>Xylariaceae</taxon>
        <taxon>Anthostomella</taxon>
    </lineage>
</organism>
<dbReference type="InterPro" id="IPR011701">
    <property type="entry name" value="MFS"/>
</dbReference>
<name>A0AAI8VRW6_9PEZI</name>
<protein>
    <submittedName>
        <fullName evidence="8">Uu.00g058210.m01.CDS01</fullName>
    </submittedName>
</protein>
<dbReference type="Gene3D" id="1.20.1720.10">
    <property type="entry name" value="Multidrug resistance protein D"/>
    <property type="match status" value="1"/>
</dbReference>
<evidence type="ECO:0000256" key="3">
    <source>
        <dbReference type="ARBA" id="ARBA00022989"/>
    </source>
</evidence>
<feature type="region of interest" description="Disordered" evidence="5">
    <location>
        <begin position="1"/>
        <end position="30"/>
    </location>
</feature>